<dbReference type="PROSITE" id="PS51892">
    <property type="entry name" value="SUBTILASE"/>
    <property type="match status" value="1"/>
</dbReference>
<dbReference type="InterPro" id="IPR043504">
    <property type="entry name" value="Peptidase_S1_PA_chymotrypsin"/>
</dbReference>
<comment type="caution">
    <text evidence="7">The sequence shown here is derived from an EMBL/GenBank/DDBJ whole genome shotgun (WGS) entry which is preliminary data.</text>
</comment>
<evidence type="ECO:0000313" key="8">
    <source>
        <dbReference type="Proteomes" id="UP000278081"/>
    </source>
</evidence>
<feature type="active site" description="Charge relay system" evidence="5">
    <location>
        <position position="216"/>
    </location>
</feature>
<dbReference type="Proteomes" id="UP000278081">
    <property type="component" value="Unassembled WGS sequence"/>
</dbReference>
<evidence type="ECO:0000256" key="3">
    <source>
        <dbReference type="ARBA" id="ARBA00022801"/>
    </source>
</evidence>
<evidence type="ECO:0000256" key="1">
    <source>
        <dbReference type="ARBA" id="ARBA00011073"/>
    </source>
</evidence>
<dbReference type="PRINTS" id="PR00723">
    <property type="entry name" value="SUBTILISIN"/>
</dbReference>
<dbReference type="Pfam" id="PF00082">
    <property type="entry name" value="Peptidase_S8"/>
    <property type="match status" value="1"/>
</dbReference>
<feature type="active site" description="Charge relay system" evidence="5">
    <location>
        <position position="174"/>
    </location>
</feature>
<dbReference type="GO" id="GO:0006508">
    <property type="term" value="P:proteolysis"/>
    <property type="evidence" value="ECO:0007669"/>
    <property type="project" value="UniProtKB-KW"/>
</dbReference>
<protein>
    <recommendedName>
        <fullName evidence="6">Peptidase S8/S53 domain-containing protein</fullName>
    </recommendedName>
</protein>
<feature type="domain" description="Peptidase S8/S53" evidence="6">
    <location>
        <begin position="165"/>
        <end position="418"/>
    </location>
</feature>
<evidence type="ECO:0000256" key="2">
    <source>
        <dbReference type="ARBA" id="ARBA00022670"/>
    </source>
</evidence>
<keyword evidence="4 5" id="KW-0720">Serine protease</keyword>
<accession>A0A432NWS8</accession>
<dbReference type="Pfam" id="PF13365">
    <property type="entry name" value="Trypsin_2"/>
    <property type="match status" value="1"/>
</dbReference>
<dbReference type="PANTHER" id="PTHR43806:SF11">
    <property type="entry name" value="CEREVISIN-RELATED"/>
    <property type="match status" value="1"/>
</dbReference>
<reference evidence="7 8" key="1">
    <citation type="submission" date="2018-11" db="EMBL/GenBank/DDBJ databases">
        <title>Rhizobium chutanense sp. nov., isolated from root nodules of Phaseolus vulgaris in China.</title>
        <authorList>
            <person name="Huo Y."/>
        </authorList>
    </citation>
    <scope>NUCLEOTIDE SEQUENCE [LARGE SCALE GENOMIC DNA]</scope>
    <source>
        <strain evidence="7 8">C16</strain>
    </source>
</reference>
<dbReference type="SUPFAM" id="SSF52743">
    <property type="entry name" value="Subtilisin-like"/>
    <property type="match status" value="1"/>
</dbReference>
<dbReference type="EMBL" id="RJTJ01000017">
    <property type="protein sequence ID" value="RUM03643.1"/>
    <property type="molecule type" value="Genomic_DNA"/>
</dbReference>
<dbReference type="Gene3D" id="2.40.10.10">
    <property type="entry name" value="Trypsin-like serine proteases"/>
    <property type="match status" value="2"/>
</dbReference>
<gene>
    <name evidence="7" type="ORF">EFR84_19290</name>
</gene>
<organism evidence="7 8">
    <name type="scientific">Rhizobium chutanense</name>
    <dbReference type="NCBI Taxonomy" id="2035448"/>
    <lineage>
        <taxon>Bacteria</taxon>
        <taxon>Pseudomonadati</taxon>
        <taxon>Pseudomonadota</taxon>
        <taxon>Alphaproteobacteria</taxon>
        <taxon>Hyphomicrobiales</taxon>
        <taxon>Rhizobiaceae</taxon>
        <taxon>Rhizobium/Agrobacterium group</taxon>
        <taxon>Rhizobium</taxon>
    </lineage>
</organism>
<dbReference type="CDD" id="cd00306">
    <property type="entry name" value="Peptidases_S8_S53"/>
    <property type="match status" value="1"/>
</dbReference>
<dbReference type="InterPro" id="IPR000209">
    <property type="entry name" value="Peptidase_S8/S53_dom"/>
</dbReference>
<evidence type="ECO:0000313" key="7">
    <source>
        <dbReference type="EMBL" id="RUM03643.1"/>
    </source>
</evidence>
<dbReference type="GO" id="GO:0004252">
    <property type="term" value="F:serine-type endopeptidase activity"/>
    <property type="evidence" value="ECO:0007669"/>
    <property type="project" value="UniProtKB-UniRule"/>
</dbReference>
<dbReference type="PANTHER" id="PTHR43806">
    <property type="entry name" value="PEPTIDASE S8"/>
    <property type="match status" value="1"/>
</dbReference>
<name>A0A432NWS8_9HYPH</name>
<evidence type="ECO:0000256" key="4">
    <source>
        <dbReference type="ARBA" id="ARBA00022825"/>
    </source>
</evidence>
<dbReference type="InterPro" id="IPR036852">
    <property type="entry name" value="Peptidase_S8/S53_dom_sf"/>
</dbReference>
<dbReference type="InterPro" id="IPR009003">
    <property type="entry name" value="Peptidase_S1_PA"/>
</dbReference>
<dbReference type="SUPFAM" id="SSF50494">
    <property type="entry name" value="Trypsin-like serine proteases"/>
    <property type="match status" value="1"/>
</dbReference>
<proteinExistence type="inferred from homology"/>
<sequence>MGGDTVIELDILRSVCEACDAEDPVLRPGIIRFELELKRPDDAGGLEAHIAGLLKDGRFVLQPLDPLLPTFYVLQFPGVARTIAPDRLFAIADYLAGELELVSCTPDIGSTLYAEPDAHRLDRTNPESAAVDALCWSKASAPTDFHWSAKAVRAPEAWAISPKKGAGIIVAQPDTGVASHPELDTEALRFDLAIDIVGGDKDPADPLDPSFANPGHGTATASVVVSRERGQMVGTAPAASLVPIRCTTDVKIFDGTPVAAAILHAVKIKADIITMSLGGIFSRSISAAIGVAVDRGLIVLAAAGNCVNFVVYPASDDRVIAVAGVDSNDKPWKGTSAGPSVTIAAPAENVYVARRTPNDLGIGTVSGGQGTSFAVTTTAGVAALWLARFGRDKVRAEAKRRGVSVQALFRAALTATARRPARWNSWLYGAGVVDAAALLRLALAKIPAATGNEIAPEAVPDAPESAAVAQVFADAQSTDVVWARYGAEASYLAADAWRRGDAGRSALLETPARPLPSPGLQAKAPTVLKRSLRFANAVPHLQAPILAPTPPARHPLTIIAPLKPGQESTAENARASLAGTGLRDLQDLIEGTLTQIESQTESTPEATAARRDLLNSTEAVVRQLASDGEAALSIEGRIVTEALVRLKGRPAFKVEDGAISSKHAEFTDWSALLTAAKQYLPALCASVGRIDVAGAHVGTGWVAGPGLVVTNRHVAEAIADVVVKRGSGSKWFMRDGVTINFSDNGRGNELRFKVKGVAAAGDAQIGRSVDFAHLDMVVLDVETENTTAKLPATVGLTGDPGEAATLQDIAVVGYPARPDRSALEDPSGKEATETIGGRLAMIFGLDYGRKYFSPGTIVQAAGGVKADGNHWIFSHDATTLGGSSGSAIITFSNDLPILGLHFAGQVMTANYAHSLAAVKQSPFIGADVTERMVWR</sequence>
<dbReference type="Gene3D" id="3.40.50.200">
    <property type="entry name" value="Peptidase S8/S53 domain"/>
    <property type="match status" value="1"/>
</dbReference>
<keyword evidence="3 5" id="KW-0378">Hydrolase</keyword>
<dbReference type="InterPro" id="IPR015500">
    <property type="entry name" value="Peptidase_S8_subtilisin-rel"/>
</dbReference>
<dbReference type="InterPro" id="IPR050131">
    <property type="entry name" value="Peptidase_S8_subtilisin-like"/>
</dbReference>
<feature type="active site" description="Charge relay system" evidence="5">
    <location>
        <position position="372"/>
    </location>
</feature>
<evidence type="ECO:0000256" key="5">
    <source>
        <dbReference type="PROSITE-ProRule" id="PRU01240"/>
    </source>
</evidence>
<keyword evidence="2 5" id="KW-0645">Protease</keyword>
<comment type="similarity">
    <text evidence="1 5">Belongs to the peptidase S8 family.</text>
</comment>
<dbReference type="AlphaFoldDB" id="A0A432NWS8"/>
<evidence type="ECO:0000259" key="6">
    <source>
        <dbReference type="Pfam" id="PF00082"/>
    </source>
</evidence>